<dbReference type="Proteomes" id="UP001501459">
    <property type="component" value="Unassembled WGS sequence"/>
</dbReference>
<keyword evidence="3" id="KW-1185">Reference proteome</keyword>
<gene>
    <name evidence="2" type="ORF">GCM10008983_21790</name>
</gene>
<accession>A0ABP3J6T6</accession>
<comment type="caution">
    <text evidence="2">The sequence shown here is derived from an EMBL/GenBank/DDBJ whole genome shotgun (WGS) entry which is preliminary data.</text>
</comment>
<reference evidence="3" key="1">
    <citation type="journal article" date="2019" name="Int. J. Syst. Evol. Microbiol.">
        <title>The Global Catalogue of Microorganisms (GCM) 10K type strain sequencing project: providing services to taxonomists for standard genome sequencing and annotation.</title>
        <authorList>
            <consortium name="The Broad Institute Genomics Platform"/>
            <consortium name="The Broad Institute Genome Sequencing Center for Infectious Disease"/>
            <person name="Wu L."/>
            <person name="Ma J."/>
        </authorList>
    </citation>
    <scope>NUCLEOTIDE SEQUENCE [LARGE SCALE GENOMIC DNA]</scope>
    <source>
        <strain evidence="3">JCM 12149</strain>
    </source>
</reference>
<evidence type="ECO:0000313" key="2">
    <source>
        <dbReference type="EMBL" id="GAA0444095.1"/>
    </source>
</evidence>
<dbReference type="RefSeq" id="WP_343753040.1">
    <property type="nucleotide sequence ID" value="NZ_BAAADM010000054.1"/>
</dbReference>
<evidence type="ECO:0000259" key="1">
    <source>
        <dbReference type="Pfam" id="PF14493"/>
    </source>
</evidence>
<dbReference type="EMBL" id="BAAADM010000054">
    <property type="protein sequence ID" value="GAA0444095.1"/>
    <property type="molecule type" value="Genomic_DNA"/>
</dbReference>
<dbReference type="InterPro" id="IPR008308">
    <property type="entry name" value="YpbB-like"/>
</dbReference>
<sequence length="349" mass="40915">MLFDAIILTCCSRFQGGRSVSAIYHLLKGKRAIQTVQDARLYQLEQFYGIHPTLRKQDLDQLVSKLNMGDYLKLTNESTALPMEKGRQWVKEHIDELPVNCFNGLLYSRSAPIFQERLLLLIQTLTNSRMQNMTFIPVVDNPIVTEWVKRTFYMYRNEQESFLNNLYAELHLMLTHFKEWEASMFTDSLTGYQHYGWSSFQVSEVYGVNKQDVPLYKTAIVHRMMAIAKEKQVMFPLLAQFLRELPNESKLSKSAKKTKILLDNHFTAENIADYRNLKLNTIYDHLVEIALYDHNFPFSMYVNLAEQMEIKKAMQTTLTYKLKDIKEAVDDSISYFQIRLVLAMERLPQ</sequence>
<organism evidence="2 3">
    <name type="scientific">Lentibacillus halophilus</name>
    <dbReference type="NCBI Taxonomy" id="295065"/>
    <lineage>
        <taxon>Bacteria</taxon>
        <taxon>Bacillati</taxon>
        <taxon>Bacillota</taxon>
        <taxon>Bacilli</taxon>
        <taxon>Bacillales</taxon>
        <taxon>Bacillaceae</taxon>
        <taxon>Lentibacillus</taxon>
    </lineage>
</organism>
<name>A0ABP3J6T6_9BACI</name>
<feature type="domain" description="Helicase Helix-turn-helix" evidence="1">
    <location>
        <begin position="254"/>
        <end position="342"/>
    </location>
</feature>
<dbReference type="InterPro" id="IPR029491">
    <property type="entry name" value="Helicase_HTH"/>
</dbReference>
<dbReference type="PIRSF" id="PIRSF021350">
    <property type="entry name" value="UCP021350"/>
    <property type="match status" value="1"/>
</dbReference>
<dbReference type="Pfam" id="PF14493">
    <property type="entry name" value="HTH_40"/>
    <property type="match status" value="1"/>
</dbReference>
<proteinExistence type="predicted"/>
<dbReference type="Gene3D" id="1.10.10.1390">
    <property type="entry name" value="ATP-dependent DNA helicase RecQ"/>
    <property type="match status" value="1"/>
</dbReference>
<evidence type="ECO:0000313" key="3">
    <source>
        <dbReference type="Proteomes" id="UP001501459"/>
    </source>
</evidence>
<protein>
    <submittedName>
        <fullName evidence="2">Helix-turn-helix domain-containing protein</fullName>
    </submittedName>
</protein>